<evidence type="ECO:0000313" key="2">
    <source>
        <dbReference type="EMBL" id="MBT1696187.1"/>
    </source>
</evidence>
<organism evidence="2 3">
    <name type="scientific">Chryseosolibacter histidini</name>
    <dbReference type="NCBI Taxonomy" id="2782349"/>
    <lineage>
        <taxon>Bacteria</taxon>
        <taxon>Pseudomonadati</taxon>
        <taxon>Bacteroidota</taxon>
        <taxon>Cytophagia</taxon>
        <taxon>Cytophagales</taxon>
        <taxon>Chryseotaleaceae</taxon>
        <taxon>Chryseosolibacter</taxon>
    </lineage>
</organism>
<dbReference type="EMBL" id="JAHESF010000003">
    <property type="protein sequence ID" value="MBT1696187.1"/>
    <property type="molecule type" value="Genomic_DNA"/>
</dbReference>
<evidence type="ECO:0000313" key="3">
    <source>
        <dbReference type="Proteomes" id="UP001319200"/>
    </source>
</evidence>
<keyword evidence="3" id="KW-1185">Reference proteome</keyword>
<keyword evidence="1" id="KW-1133">Transmembrane helix</keyword>
<proteinExistence type="predicted"/>
<protein>
    <submittedName>
        <fullName evidence="2">Uncharacterized protein</fullName>
    </submittedName>
</protein>
<comment type="caution">
    <text evidence="2">The sequence shown here is derived from an EMBL/GenBank/DDBJ whole genome shotgun (WGS) entry which is preliminary data.</text>
</comment>
<dbReference type="Proteomes" id="UP001319200">
    <property type="component" value="Unassembled WGS sequence"/>
</dbReference>
<keyword evidence="1" id="KW-0812">Transmembrane</keyword>
<feature type="transmembrane region" description="Helical" evidence="1">
    <location>
        <begin position="37"/>
        <end position="57"/>
    </location>
</feature>
<dbReference type="AlphaFoldDB" id="A0AAP2GN65"/>
<reference evidence="2 3" key="1">
    <citation type="submission" date="2021-05" db="EMBL/GenBank/DDBJ databases">
        <title>A Polyphasic approach of four new species of the genus Ohtaekwangia: Ohtaekwangia histidinii sp. nov., Ohtaekwangia cretensis sp. nov., Ohtaekwangia indiensis sp. nov., Ohtaekwangia reichenbachii sp. nov. from diverse environment.</title>
        <authorList>
            <person name="Octaviana S."/>
        </authorList>
    </citation>
    <scope>NUCLEOTIDE SEQUENCE [LARGE SCALE GENOMIC DNA]</scope>
    <source>
        <strain evidence="2 3">PWU4</strain>
    </source>
</reference>
<sequence length="147" mass="16780">MTGEFELRVDFTRNIPFILDSVFEIGLGLFLISKPSVSMTLLVIGWGFVIFGIIQLIRKIKIFTLTEGELIIKHPLFPFPIGEERFKISTIKEVKFIRVKGRFGGRHLTILSSEKSESYRIEASNDRIDEFEAKLKSLGIVTVRDGM</sequence>
<dbReference type="RefSeq" id="WP_254161252.1">
    <property type="nucleotide sequence ID" value="NZ_JAHESF010000003.1"/>
</dbReference>
<gene>
    <name evidence="2" type="ORF">KK083_04835</name>
</gene>
<evidence type="ECO:0000256" key="1">
    <source>
        <dbReference type="SAM" id="Phobius"/>
    </source>
</evidence>
<keyword evidence="1" id="KW-0472">Membrane</keyword>
<accession>A0AAP2GN65</accession>
<name>A0AAP2GN65_9BACT</name>